<dbReference type="RefSeq" id="WP_048188148.1">
    <property type="nucleotide sequence ID" value="NZ_CP011097.1"/>
</dbReference>
<dbReference type="Proteomes" id="UP000266745">
    <property type="component" value="Chromosome"/>
</dbReference>
<dbReference type="Pfam" id="PF20565">
    <property type="entry name" value="DUF6775"/>
    <property type="match status" value="1"/>
</dbReference>
<dbReference type="GeneID" id="24875319"/>
<dbReference type="STRING" id="1603555.SU86_002810"/>
<keyword evidence="2" id="KW-1185">Reference proteome</keyword>
<dbReference type="KEGG" id="tah:SU86_002810"/>
<dbReference type="OrthoDB" id="303724at2157"/>
<dbReference type="InterPro" id="IPR046666">
    <property type="entry name" value="DUF6775"/>
</dbReference>
<protein>
    <submittedName>
        <fullName evidence="1">Uncharacterized protein</fullName>
    </submittedName>
</protein>
<accession>A0A3G1B664</accession>
<dbReference type="EMBL" id="CP011097">
    <property type="protein sequence ID" value="AJZ75487.1"/>
    <property type="molecule type" value="Genomic_DNA"/>
</dbReference>
<sequence length="256" mass="30025">MKISKIFLYDEPSIPEIKLGDLAIFLEQTFHIPVQKRKNIFLNNHQIAESLASTRIFNYRQEFQRHDPTPEEIQFELDSFLDSSKTENIILYDGFEFHKVVSSLIPKEESNLDNFHLVFTNKLTCTFDDSDFRYHGRALIGANPSIISTTGIIEAPAKPRQYYMEMMANYGMGLNIDSIKEKYKGQYLEYHDSRLDKIIQGYAMQAIFYHITGESFCEFLDCRLYNAHWQADLLHSQLEFGKLCPRHQKIIDDWLT</sequence>
<gene>
    <name evidence="1" type="ORF">SU86_002810</name>
</gene>
<name>A0A3G1B664_9ARCH</name>
<proteinExistence type="predicted"/>
<organism evidence="1 2">
    <name type="scientific">Candidatus Nitrosotenuis cloacae</name>
    <dbReference type="NCBI Taxonomy" id="1603555"/>
    <lineage>
        <taxon>Archaea</taxon>
        <taxon>Nitrososphaerota</taxon>
        <taxon>Candidatus Nitrosotenuis</taxon>
    </lineage>
</organism>
<evidence type="ECO:0000313" key="1">
    <source>
        <dbReference type="EMBL" id="AJZ75487.1"/>
    </source>
</evidence>
<reference evidence="1 2" key="1">
    <citation type="journal article" date="2016" name="Sci. Rep.">
        <title>A novel ammonia-oxidizing archaeon from wastewater treatment plant: Its enrichment, physiological and genomic characteristics.</title>
        <authorList>
            <person name="Li Y."/>
            <person name="Ding K."/>
            <person name="Wen X."/>
            <person name="Zhang B."/>
            <person name="Shen B."/>
            <person name="Yang Y."/>
        </authorList>
    </citation>
    <scope>NUCLEOTIDE SEQUENCE [LARGE SCALE GENOMIC DNA]</scope>
    <source>
        <strain evidence="1 2">SAT1</strain>
    </source>
</reference>
<evidence type="ECO:0000313" key="2">
    <source>
        <dbReference type="Proteomes" id="UP000266745"/>
    </source>
</evidence>
<dbReference type="AlphaFoldDB" id="A0A3G1B664"/>